<feature type="chain" id="PRO_5045985643" description="Secreted protein" evidence="1">
    <location>
        <begin position="25"/>
        <end position="65"/>
    </location>
</feature>
<keyword evidence="1" id="KW-0732">Signal</keyword>
<proteinExistence type="predicted"/>
<evidence type="ECO:0008006" key="4">
    <source>
        <dbReference type="Google" id="ProtNLM"/>
    </source>
</evidence>
<protein>
    <recommendedName>
        <fullName evidence="4">Secreted protein</fullName>
    </recommendedName>
</protein>
<name>A0ABQ8IRB3_DERPT</name>
<reference evidence="2 3" key="1">
    <citation type="journal article" date="2018" name="J. Allergy Clin. Immunol.">
        <title>High-quality assembly of Dermatophagoides pteronyssinus genome and transcriptome reveals a wide range of novel allergens.</title>
        <authorList>
            <person name="Liu X.Y."/>
            <person name="Yang K.Y."/>
            <person name="Wang M.Q."/>
            <person name="Kwok J.S."/>
            <person name="Zeng X."/>
            <person name="Yang Z."/>
            <person name="Xiao X.J."/>
            <person name="Lau C.P."/>
            <person name="Li Y."/>
            <person name="Huang Z.M."/>
            <person name="Ba J.G."/>
            <person name="Yim A.K."/>
            <person name="Ouyang C.Y."/>
            <person name="Ngai S.M."/>
            <person name="Chan T.F."/>
            <person name="Leung E.L."/>
            <person name="Liu L."/>
            <person name="Liu Z.G."/>
            <person name="Tsui S.K."/>
        </authorList>
    </citation>
    <scope>NUCLEOTIDE SEQUENCE [LARGE SCALE GENOMIC DNA]</scope>
    <source>
        <strain evidence="2">Derp</strain>
    </source>
</reference>
<dbReference type="Proteomes" id="UP000887458">
    <property type="component" value="Unassembled WGS sequence"/>
</dbReference>
<feature type="signal peptide" evidence="1">
    <location>
        <begin position="1"/>
        <end position="24"/>
    </location>
</feature>
<reference evidence="2 3" key="2">
    <citation type="journal article" date="2022" name="Mol. Biol. Evol.">
        <title>Comparative Genomics Reveals Insights into the Divergent Evolution of Astigmatic Mites and Household Pest Adaptations.</title>
        <authorList>
            <person name="Xiong Q."/>
            <person name="Wan A.T."/>
            <person name="Liu X."/>
            <person name="Fung C.S."/>
            <person name="Xiao X."/>
            <person name="Malainual N."/>
            <person name="Hou J."/>
            <person name="Wang L."/>
            <person name="Wang M."/>
            <person name="Yang K.Y."/>
            <person name="Cui Y."/>
            <person name="Leung E.L."/>
            <person name="Nong W."/>
            <person name="Shin S.K."/>
            <person name="Au S.W."/>
            <person name="Jeong K.Y."/>
            <person name="Chew F.T."/>
            <person name="Hui J.H."/>
            <person name="Leung T.F."/>
            <person name="Tungtrongchitr A."/>
            <person name="Zhong N."/>
            <person name="Liu Z."/>
            <person name="Tsui S.K."/>
        </authorList>
    </citation>
    <scope>NUCLEOTIDE SEQUENCE [LARGE SCALE GENOMIC DNA]</scope>
    <source>
        <strain evidence="2">Derp</strain>
    </source>
</reference>
<organism evidence="2 3">
    <name type="scientific">Dermatophagoides pteronyssinus</name>
    <name type="common">European house dust mite</name>
    <dbReference type="NCBI Taxonomy" id="6956"/>
    <lineage>
        <taxon>Eukaryota</taxon>
        <taxon>Metazoa</taxon>
        <taxon>Ecdysozoa</taxon>
        <taxon>Arthropoda</taxon>
        <taxon>Chelicerata</taxon>
        <taxon>Arachnida</taxon>
        <taxon>Acari</taxon>
        <taxon>Acariformes</taxon>
        <taxon>Sarcoptiformes</taxon>
        <taxon>Astigmata</taxon>
        <taxon>Psoroptidia</taxon>
        <taxon>Analgoidea</taxon>
        <taxon>Pyroglyphidae</taxon>
        <taxon>Dermatophagoidinae</taxon>
        <taxon>Dermatophagoides</taxon>
    </lineage>
</organism>
<comment type="caution">
    <text evidence="2">The sequence shown here is derived from an EMBL/GenBank/DDBJ whole genome shotgun (WGS) entry which is preliminary data.</text>
</comment>
<sequence>MCVAYRFLQLSLLLLLLLGEKKESIQNQESRRIEFVILNSLAVSGSGSNQNCGSGMHNKKFYLFN</sequence>
<evidence type="ECO:0000256" key="1">
    <source>
        <dbReference type="SAM" id="SignalP"/>
    </source>
</evidence>
<evidence type="ECO:0000313" key="2">
    <source>
        <dbReference type="EMBL" id="KAH9412868.1"/>
    </source>
</evidence>
<evidence type="ECO:0000313" key="3">
    <source>
        <dbReference type="Proteomes" id="UP000887458"/>
    </source>
</evidence>
<gene>
    <name evidence="2" type="ORF">DERP_009850</name>
</gene>
<keyword evidence="3" id="KW-1185">Reference proteome</keyword>
<accession>A0ABQ8IRB3</accession>
<dbReference type="EMBL" id="NJHN03000128">
    <property type="protein sequence ID" value="KAH9412868.1"/>
    <property type="molecule type" value="Genomic_DNA"/>
</dbReference>